<dbReference type="Proteomes" id="UP000076226">
    <property type="component" value="Chromosome"/>
</dbReference>
<gene>
    <name evidence="5" type="ORF">GS3922_09165</name>
</gene>
<evidence type="ECO:0000313" key="5">
    <source>
        <dbReference type="EMBL" id="AMX83816.1"/>
    </source>
</evidence>
<evidence type="ECO:0000256" key="2">
    <source>
        <dbReference type="ARBA" id="ARBA00022741"/>
    </source>
</evidence>
<keyword evidence="3 5" id="KW-0067">ATP-binding</keyword>
<dbReference type="Pfam" id="PF00005">
    <property type="entry name" value="ABC_tran"/>
    <property type="match status" value="1"/>
</dbReference>
<accession>A0ABN4NGQ9</accession>
<keyword evidence="1" id="KW-0813">Transport</keyword>
<evidence type="ECO:0000256" key="1">
    <source>
        <dbReference type="ARBA" id="ARBA00022448"/>
    </source>
</evidence>
<proteinExistence type="predicted"/>
<evidence type="ECO:0000259" key="4">
    <source>
        <dbReference type="PROSITE" id="PS50893"/>
    </source>
</evidence>
<dbReference type="PROSITE" id="PS50893">
    <property type="entry name" value="ABC_TRANSPORTER_2"/>
    <property type="match status" value="1"/>
</dbReference>
<dbReference type="GO" id="GO:0005524">
    <property type="term" value="F:ATP binding"/>
    <property type="evidence" value="ECO:0007669"/>
    <property type="project" value="UniProtKB-KW"/>
</dbReference>
<organism evidence="5 6">
    <name type="scientific">Geobacillus subterraneus</name>
    <dbReference type="NCBI Taxonomy" id="129338"/>
    <lineage>
        <taxon>Bacteria</taxon>
        <taxon>Bacillati</taxon>
        <taxon>Bacillota</taxon>
        <taxon>Bacilli</taxon>
        <taxon>Bacillales</taxon>
        <taxon>Anoxybacillaceae</taxon>
        <taxon>Geobacillus</taxon>
    </lineage>
</organism>
<dbReference type="InterPro" id="IPR003593">
    <property type="entry name" value="AAA+_ATPase"/>
</dbReference>
<keyword evidence="6" id="KW-1185">Reference proteome</keyword>
<dbReference type="CDD" id="cd03219">
    <property type="entry name" value="ABC_Mj1267_LivG_branched"/>
    <property type="match status" value="1"/>
</dbReference>
<feature type="domain" description="ABC transporter" evidence="4">
    <location>
        <begin position="7"/>
        <end position="250"/>
    </location>
</feature>
<dbReference type="PANTHER" id="PTHR45772:SF3">
    <property type="entry name" value="ABC TRANSPORTER ATP-BINDING PROTEIN"/>
    <property type="match status" value="1"/>
</dbReference>
<dbReference type="InterPro" id="IPR003439">
    <property type="entry name" value="ABC_transporter-like_ATP-bd"/>
</dbReference>
<evidence type="ECO:0000313" key="6">
    <source>
        <dbReference type="Proteomes" id="UP000076226"/>
    </source>
</evidence>
<dbReference type="SUPFAM" id="SSF52540">
    <property type="entry name" value="P-loop containing nucleoside triphosphate hydrolases"/>
    <property type="match status" value="1"/>
</dbReference>
<evidence type="ECO:0000256" key="3">
    <source>
        <dbReference type="ARBA" id="ARBA00022840"/>
    </source>
</evidence>
<dbReference type="RefSeq" id="WP_063166097.1">
    <property type="nucleotide sequence ID" value="NZ_CP014342.1"/>
</dbReference>
<dbReference type="Gene3D" id="3.40.50.300">
    <property type="entry name" value="P-loop containing nucleotide triphosphate hydrolases"/>
    <property type="match status" value="1"/>
</dbReference>
<name>A0ABN4NGQ9_9BACL</name>
<reference evidence="5 6" key="1">
    <citation type="submission" date="2016-02" db="EMBL/GenBank/DDBJ databases">
        <title>Complete genome sequence of Geobacillus subterraneus KCTC 3922T.</title>
        <authorList>
            <person name="Lee D.-W."/>
            <person name="Lee Y.-J."/>
            <person name="Lee S.-J."/>
            <person name="Park G.-S."/>
            <person name="Lee S.-J."/>
            <person name="Shin J.-H."/>
        </authorList>
    </citation>
    <scope>NUCLEOTIDE SEQUENCE [LARGE SCALE GENOMIC DNA]</scope>
    <source>
        <strain evidence="5 6">KCTC 3922</strain>
    </source>
</reference>
<keyword evidence="2" id="KW-0547">Nucleotide-binding</keyword>
<dbReference type="SMART" id="SM00382">
    <property type="entry name" value="AAA"/>
    <property type="match status" value="1"/>
</dbReference>
<sequence>MEKDVILHVERISKHFGGLQIIKDVSLSVRKGERIGMIGPNGAGKTTFFHLLAGDLLPTGGKIYYKGREMTNMPNFKRAQEGIVRTFQKNNLLNELTVLDNLLLVLQRKRGMANVWFKPRNARRAPALFAEAEHLLETWGLKEIANERVKTLSYGEQRQVEILLGIAMEPDVLLLDEPTAGMSQAETTYIVQLLHQLPKDLTVMVIEHDLDVVFGLAERMIVLYDGYILIDGTPDEVRGDERVNEIYIGKGKTVGAERL</sequence>
<dbReference type="InterPro" id="IPR027417">
    <property type="entry name" value="P-loop_NTPase"/>
</dbReference>
<protein>
    <submittedName>
        <fullName evidence="5">ABC transporter ATP-binding protein</fullName>
    </submittedName>
</protein>
<dbReference type="EMBL" id="CP014342">
    <property type="protein sequence ID" value="AMX83816.1"/>
    <property type="molecule type" value="Genomic_DNA"/>
</dbReference>
<dbReference type="InterPro" id="IPR051120">
    <property type="entry name" value="ABC_AA/LPS_Transport"/>
</dbReference>
<dbReference type="PANTHER" id="PTHR45772">
    <property type="entry name" value="CONSERVED COMPONENT OF ABC TRANSPORTER FOR NATURAL AMINO ACIDS-RELATED"/>
    <property type="match status" value="1"/>
</dbReference>